<dbReference type="GO" id="GO:0016989">
    <property type="term" value="F:sigma factor antagonist activity"/>
    <property type="evidence" value="ECO:0007669"/>
    <property type="project" value="TreeGrafter"/>
</dbReference>
<keyword evidence="1" id="KW-0472">Membrane</keyword>
<gene>
    <name evidence="4" type="ORF">BacF7301_04730</name>
</gene>
<accession>A0A6H0KJV1</accession>
<dbReference type="PANTHER" id="PTHR30273:SF2">
    <property type="entry name" value="PROTEIN FECR"/>
    <property type="match status" value="1"/>
</dbReference>
<dbReference type="PIRSF" id="PIRSF018266">
    <property type="entry name" value="FecR"/>
    <property type="match status" value="1"/>
</dbReference>
<name>A0A6H0KJV1_9BACE</name>
<keyword evidence="1" id="KW-0812">Transmembrane</keyword>
<protein>
    <submittedName>
        <fullName evidence="4">DUF4974 domain-containing protein</fullName>
    </submittedName>
</protein>
<reference evidence="4 5" key="1">
    <citation type="submission" date="2020-03" db="EMBL/GenBank/DDBJ databases">
        <title>Genomic analysis of Bacteroides faecium CBA7301.</title>
        <authorList>
            <person name="Kim J."/>
            <person name="Roh S.W."/>
        </authorList>
    </citation>
    <scope>NUCLEOTIDE SEQUENCE [LARGE SCALE GENOMIC DNA]</scope>
    <source>
        <strain evidence="4 5">CBA7301</strain>
    </source>
</reference>
<dbReference type="EMBL" id="CP050831">
    <property type="protein sequence ID" value="QIU93499.1"/>
    <property type="molecule type" value="Genomic_DNA"/>
</dbReference>
<dbReference type="KEGG" id="bfc:BacF7301_04730"/>
<dbReference type="InterPro" id="IPR032508">
    <property type="entry name" value="FecR_C"/>
</dbReference>
<dbReference type="PANTHER" id="PTHR30273">
    <property type="entry name" value="PERIPLASMIC SIGNAL SENSOR AND SIGMA FACTOR ACTIVATOR FECR-RELATED"/>
    <property type="match status" value="1"/>
</dbReference>
<keyword evidence="5" id="KW-1185">Reference proteome</keyword>
<evidence type="ECO:0000313" key="4">
    <source>
        <dbReference type="EMBL" id="QIU93499.1"/>
    </source>
</evidence>
<sequence>MKKEIPWELIISELKQDISDADRKRLEGWLSVGENREMYEELRGVWEKIRAKVVNYTPDVDFYWKEMMRHMETCEESEQRQPGEIEIPVEEVGTNLKGKEPVRLWAFPHFQRYVAVACVVVAVFLSASLYIGIKIGQPEMAQQTYSNWGGKSEVALPDGTNVWIHSATSLAYNTNYYSKNRNVRLSGEAYFDVAHDKDHPFVVETEGMKITVHGTKFNVESFPGSENTFVSLKEGSVSLETKSENRFLRPGEVGTFNKRNGQLRIEKGDIELAVSWASNQIVFKDRSLNEICPLLSKWYNVKIHLSPELQEQYRYTFTLRHEPLEEIMRIMSRIHPISYEFNDENMLTILPKQK</sequence>
<dbReference type="Pfam" id="PF04773">
    <property type="entry name" value="FecR"/>
    <property type="match status" value="1"/>
</dbReference>
<dbReference type="AlphaFoldDB" id="A0A6H0KJV1"/>
<evidence type="ECO:0000259" key="2">
    <source>
        <dbReference type="Pfam" id="PF04773"/>
    </source>
</evidence>
<dbReference type="RefSeq" id="WP_167960704.1">
    <property type="nucleotide sequence ID" value="NZ_CP050831.1"/>
</dbReference>
<evidence type="ECO:0000259" key="3">
    <source>
        <dbReference type="Pfam" id="PF16344"/>
    </source>
</evidence>
<organism evidence="4 5">
    <name type="scientific">Bacteroides faecium</name>
    <dbReference type="NCBI Taxonomy" id="2715212"/>
    <lineage>
        <taxon>Bacteria</taxon>
        <taxon>Pseudomonadati</taxon>
        <taxon>Bacteroidota</taxon>
        <taxon>Bacteroidia</taxon>
        <taxon>Bacteroidales</taxon>
        <taxon>Bacteroidaceae</taxon>
        <taxon>Bacteroides</taxon>
    </lineage>
</organism>
<dbReference type="Gene3D" id="3.55.50.30">
    <property type="match status" value="1"/>
</dbReference>
<evidence type="ECO:0000313" key="5">
    <source>
        <dbReference type="Proteomes" id="UP000501780"/>
    </source>
</evidence>
<dbReference type="InterPro" id="IPR012373">
    <property type="entry name" value="Ferrdict_sens_TM"/>
</dbReference>
<feature type="transmembrane region" description="Helical" evidence="1">
    <location>
        <begin position="113"/>
        <end position="133"/>
    </location>
</feature>
<proteinExistence type="predicted"/>
<dbReference type="InterPro" id="IPR006860">
    <property type="entry name" value="FecR"/>
</dbReference>
<feature type="domain" description="FecR protein" evidence="2">
    <location>
        <begin position="149"/>
        <end position="237"/>
    </location>
</feature>
<dbReference type="Proteomes" id="UP000501780">
    <property type="component" value="Chromosome"/>
</dbReference>
<feature type="domain" description="Protein FecR C-terminal" evidence="3">
    <location>
        <begin position="281"/>
        <end position="345"/>
    </location>
</feature>
<evidence type="ECO:0000256" key="1">
    <source>
        <dbReference type="SAM" id="Phobius"/>
    </source>
</evidence>
<keyword evidence="1" id="KW-1133">Transmembrane helix</keyword>
<dbReference type="Pfam" id="PF16344">
    <property type="entry name" value="FecR_C"/>
    <property type="match status" value="1"/>
</dbReference>
<dbReference type="Gene3D" id="2.60.120.1440">
    <property type="match status" value="1"/>
</dbReference>